<accession>A0A5C3P8B5</accession>
<keyword evidence="1" id="KW-1133">Transmembrane helix</keyword>
<keyword evidence="1" id="KW-0472">Membrane</keyword>
<reference evidence="2 3" key="1">
    <citation type="journal article" date="2019" name="Nat. Ecol. Evol.">
        <title>Megaphylogeny resolves global patterns of mushroom evolution.</title>
        <authorList>
            <person name="Varga T."/>
            <person name="Krizsan K."/>
            <person name="Foldi C."/>
            <person name="Dima B."/>
            <person name="Sanchez-Garcia M."/>
            <person name="Sanchez-Ramirez S."/>
            <person name="Szollosi G.J."/>
            <person name="Szarkandi J.G."/>
            <person name="Papp V."/>
            <person name="Albert L."/>
            <person name="Andreopoulos W."/>
            <person name="Angelini C."/>
            <person name="Antonin V."/>
            <person name="Barry K.W."/>
            <person name="Bougher N.L."/>
            <person name="Buchanan P."/>
            <person name="Buyck B."/>
            <person name="Bense V."/>
            <person name="Catcheside P."/>
            <person name="Chovatia M."/>
            <person name="Cooper J."/>
            <person name="Damon W."/>
            <person name="Desjardin D."/>
            <person name="Finy P."/>
            <person name="Geml J."/>
            <person name="Haridas S."/>
            <person name="Hughes K."/>
            <person name="Justo A."/>
            <person name="Karasinski D."/>
            <person name="Kautmanova I."/>
            <person name="Kiss B."/>
            <person name="Kocsube S."/>
            <person name="Kotiranta H."/>
            <person name="LaButti K.M."/>
            <person name="Lechner B.E."/>
            <person name="Liimatainen K."/>
            <person name="Lipzen A."/>
            <person name="Lukacs Z."/>
            <person name="Mihaltcheva S."/>
            <person name="Morgado L.N."/>
            <person name="Niskanen T."/>
            <person name="Noordeloos M.E."/>
            <person name="Ohm R.A."/>
            <person name="Ortiz-Santana B."/>
            <person name="Ovrebo C."/>
            <person name="Racz N."/>
            <person name="Riley R."/>
            <person name="Savchenko A."/>
            <person name="Shiryaev A."/>
            <person name="Soop K."/>
            <person name="Spirin V."/>
            <person name="Szebenyi C."/>
            <person name="Tomsovsky M."/>
            <person name="Tulloss R.E."/>
            <person name="Uehling J."/>
            <person name="Grigoriev I.V."/>
            <person name="Vagvolgyi C."/>
            <person name="Papp T."/>
            <person name="Martin F.M."/>
            <person name="Miettinen O."/>
            <person name="Hibbett D.S."/>
            <person name="Nagy L.G."/>
        </authorList>
    </citation>
    <scope>NUCLEOTIDE SEQUENCE [LARGE SCALE GENOMIC DNA]</scope>
    <source>
        <strain evidence="2 3">HHB13444</strain>
    </source>
</reference>
<dbReference type="InParanoid" id="A0A5C3P8B5"/>
<organism evidence="2 3">
    <name type="scientific">Polyporus arcularius HHB13444</name>
    <dbReference type="NCBI Taxonomy" id="1314778"/>
    <lineage>
        <taxon>Eukaryota</taxon>
        <taxon>Fungi</taxon>
        <taxon>Dikarya</taxon>
        <taxon>Basidiomycota</taxon>
        <taxon>Agaricomycotina</taxon>
        <taxon>Agaricomycetes</taxon>
        <taxon>Polyporales</taxon>
        <taxon>Polyporaceae</taxon>
        <taxon>Polyporus</taxon>
    </lineage>
</organism>
<keyword evidence="3" id="KW-1185">Reference proteome</keyword>
<dbReference type="STRING" id="1314778.A0A5C3P8B5"/>
<gene>
    <name evidence="2" type="ORF">K466DRAFT_494170</name>
</gene>
<dbReference type="EMBL" id="ML211236">
    <property type="protein sequence ID" value="TFK85731.1"/>
    <property type="molecule type" value="Genomic_DNA"/>
</dbReference>
<proteinExistence type="predicted"/>
<dbReference type="AlphaFoldDB" id="A0A5C3P8B5"/>
<evidence type="ECO:0000256" key="1">
    <source>
        <dbReference type="SAM" id="Phobius"/>
    </source>
</evidence>
<feature type="non-terminal residue" evidence="2">
    <location>
        <position position="1"/>
    </location>
</feature>
<dbReference type="Proteomes" id="UP000308197">
    <property type="component" value="Unassembled WGS sequence"/>
</dbReference>
<protein>
    <submittedName>
        <fullName evidence="2">Uncharacterized protein</fullName>
    </submittedName>
</protein>
<keyword evidence="1" id="KW-0812">Transmembrane</keyword>
<feature type="transmembrane region" description="Helical" evidence="1">
    <location>
        <begin position="230"/>
        <end position="249"/>
    </location>
</feature>
<evidence type="ECO:0000313" key="3">
    <source>
        <dbReference type="Proteomes" id="UP000308197"/>
    </source>
</evidence>
<evidence type="ECO:0000313" key="2">
    <source>
        <dbReference type="EMBL" id="TFK85731.1"/>
    </source>
</evidence>
<feature type="transmembrane region" description="Helical" evidence="1">
    <location>
        <begin position="167"/>
        <end position="188"/>
    </location>
</feature>
<sequence>VGFALVPTDIDISSASVTLNWWAIGCNQPRILPPADWADTASGKALAQLGCGQLPDSFDVWIDSNPYYSWNASNVLQHTDSLTSIRWQFTRRQNRLLQTFDTTHNFTWISVEESLAFRRQHSISAWYPFDKYTITTTLESIEHAKTTRTDQALHVVFTVRRCVGVKLFALTIFLTDYILAAAMVWVAVCAHFGRPLPESVLFLPLTNILLLPQLRASMPGVPDFGIFMDLFGYYVNILAVVFSAMFMFFKIIGSPTRGHIGQRHADDVENASPAQHLDDASCNEQNVFRLTAERVARSEKDCADIQYVEHFDAERPARRYICGSPGGI</sequence>
<name>A0A5C3P8B5_9APHY</name>